<evidence type="ECO:0000256" key="2">
    <source>
        <dbReference type="ARBA" id="ARBA00023015"/>
    </source>
</evidence>
<dbReference type="OrthoDB" id="1889307at2759"/>
<keyword evidence="4" id="KW-0804">Transcription</keyword>
<reference evidence="9" key="1">
    <citation type="submission" date="2025-08" db="UniProtKB">
        <authorList>
            <consortium name="RefSeq"/>
        </authorList>
    </citation>
    <scope>IDENTIFICATION</scope>
    <source>
        <tissue evidence="9">Young leaves</tissue>
    </source>
</reference>
<name>A0A6J1KPD9_CUCMA</name>
<sequence>MTGRVNNMISKLKQEGVHVEAKQMEGKRKKGPSRQGPFLRGNPRIFRVSPLFGGKDRHSKVCTMKGLRDRRIRLSAPTAIQLYDLQNRLGLSQPSKVIDWLMDVTRFDIDKLPPLHFPKDFDPNASFLHHFDIADAAAKAKHEETGMLLLQKSSPSPNHASFSALQLQTNAMTENCCHFDPPSFPFPLMDQANPASFSSPSEQLLFRPLTMPPEVSSYLPNGGN</sequence>
<comment type="subcellular location">
    <subcellularLocation>
        <location evidence="1">Nucleus</location>
    </subcellularLocation>
</comment>
<dbReference type="Proteomes" id="UP000504608">
    <property type="component" value="Unplaced"/>
</dbReference>
<keyword evidence="5" id="KW-0539">Nucleus</keyword>
<feature type="compositionally biased region" description="Basic and acidic residues" evidence="6">
    <location>
        <begin position="12"/>
        <end position="26"/>
    </location>
</feature>
<dbReference type="GO" id="GO:0003700">
    <property type="term" value="F:DNA-binding transcription factor activity"/>
    <property type="evidence" value="ECO:0007669"/>
    <property type="project" value="InterPro"/>
</dbReference>
<evidence type="ECO:0000256" key="3">
    <source>
        <dbReference type="ARBA" id="ARBA00023125"/>
    </source>
</evidence>
<dbReference type="GO" id="GO:0005634">
    <property type="term" value="C:nucleus"/>
    <property type="evidence" value="ECO:0007669"/>
    <property type="project" value="UniProtKB-SubCell"/>
</dbReference>
<keyword evidence="3" id="KW-0238">DNA-binding</keyword>
<evidence type="ECO:0000256" key="1">
    <source>
        <dbReference type="ARBA" id="ARBA00004123"/>
    </source>
</evidence>
<feature type="region of interest" description="Disordered" evidence="6">
    <location>
        <begin position="1"/>
        <end position="40"/>
    </location>
</feature>
<gene>
    <name evidence="9" type="primary">LOC111495302</name>
</gene>
<keyword evidence="8" id="KW-1185">Reference proteome</keyword>
<dbReference type="PANTHER" id="PTHR31072">
    <property type="entry name" value="TRANSCRIPTION FACTOR TCP4-RELATED"/>
    <property type="match status" value="1"/>
</dbReference>
<proteinExistence type="predicted"/>
<keyword evidence="2" id="KW-0805">Transcription regulation</keyword>
<evidence type="ECO:0000259" key="7">
    <source>
        <dbReference type="PROSITE" id="PS51369"/>
    </source>
</evidence>
<dbReference type="KEGG" id="cmax:111495302"/>
<accession>A0A6J1KPD9</accession>
<evidence type="ECO:0000256" key="6">
    <source>
        <dbReference type="SAM" id="MobiDB-lite"/>
    </source>
</evidence>
<evidence type="ECO:0000313" key="9">
    <source>
        <dbReference type="RefSeq" id="XP_023001048.1"/>
    </source>
</evidence>
<dbReference type="PROSITE" id="PS51369">
    <property type="entry name" value="TCP"/>
    <property type="match status" value="1"/>
</dbReference>
<dbReference type="GO" id="GO:0043565">
    <property type="term" value="F:sequence-specific DNA binding"/>
    <property type="evidence" value="ECO:0007669"/>
    <property type="project" value="TreeGrafter"/>
</dbReference>
<organism evidence="8 9">
    <name type="scientific">Cucurbita maxima</name>
    <name type="common">Pumpkin</name>
    <name type="synonym">Winter squash</name>
    <dbReference type="NCBI Taxonomy" id="3661"/>
    <lineage>
        <taxon>Eukaryota</taxon>
        <taxon>Viridiplantae</taxon>
        <taxon>Streptophyta</taxon>
        <taxon>Embryophyta</taxon>
        <taxon>Tracheophyta</taxon>
        <taxon>Spermatophyta</taxon>
        <taxon>Magnoliopsida</taxon>
        <taxon>eudicotyledons</taxon>
        <taxon>Gunneridae</taxon>
        <taxon>Pentapetalae</taxon>
        <taxon>rosids</taxon>
        <taxon>fabids</taxon>
        <taxon>Cucurbitales</taxon>
        <taxon>Cucurbitaceae</taxon>
        <taxon>Cucurbiteae</taxon>
        <taxon>Cucurbita</taxon>
    </lineage>
</organism>
<protein>
    <submittedName>
        <fullName evidence="9">Transcription factor TCP13-like</fullName>
    </submittedName>
</protein>
<dbReference type="InterPro" id="IPR005333">
    <property type="entry name" value="Transcription_factor_TCP"/>
</dbReference>
<feature type="domain" description="TCP" evidence="7">
    <location>
        <begin position="54"/>
        <end position="112"/>
    </location>
</feature>
<dbReference type="GeneID" id="111495302"/>
<dbReference type="RefSeq" id="XP_023001048.1">
    <property type="nucleotide sequence ID" value="XM_023145280.1"/>
</dbReference>
<evidence type="ECO:0000256" key="4">
    <source>
        <dbReference type="ARBA" id="ARBA00023163"/>
    </source>
</evidence>
<dbReference type="AlphaFoldDB" id="A0A6J1KPD9"/>
<evidence type="ECO:0000313" key="8">
    <source>
        <dbReference type="Proteomes" id="UP000504608"/>
    </source>
</evidence>
<dbReference type="PANTHER" id="PTHR31072:SF268">
    <property type="entry name" value="TCP DOMAIN-CONTAINING PROTEIN"/>
    <property type="match status" value="1"/>
</dbReference>
<dbReference type="Pfam" id="PF03634">
    <property type="entry name" value="TCP"/>
    <property type="match status" value="1"/>
</dbReference>
<evidence type="ECO:0000256" key="5">
    <source>
        <dbReference type="ARBA" id="ARBA00023242"/>
    </source>
</evidence>
<dbReference type="InterPro" id="IPR017887">
    <property type="entry name" value="TF_TCP_subgr"/>
</dbReference>